<reference evidence="2 4" key="2">
    <citation type="journal article" date="2001" name="Virology">
        <title>Sequence analysis of the Spodoptera litura multicapsid nucleopolyhedrovirus genome.</title>
        <authorList>
            <person name="Pang Y."/>
            <person name="Yu J."/>
            <person name="Wang L."/>
            <person name="Hu X."/>
            <person name="Bao W."/>
            <person name="Li G."/>
            <person name="Chen C."/>
            <person name="Han H."/>
            <person name="Hu S."/>
            <person name="Yang H."/>
        </authorList>
    </citation>
    <scope>NUCLEOTIDE SEQUENCE [LARGE SCALE GENOMIC DNA]</scope>
    <source>
        <strain evidence="2 4">G2</strain>
    </source>
</reference>
<evidence type="ECO:0000313" key="4">
    <source>
        <dbReference type="Proteomes" id="UP000202667"/>
    </source>
</evidence>
<dbReference type="EMBL" id="AF216301">
    <property type="protein sequence ID" value="AAF72589.1"/>
    <property type="molecule type" value="Genomic_DNA"/>
</dbReference>
<name>Q9IK76_NPVST</name>
<dbReference type="EMBL" id="MN342245">
    <property type="protein sequence ID" value="QHN73880.1"/>
    <property type="molecule type" value="Genomic_DNA"/>
</dbReference>
<dbReference type="EMBL" id="AF325155">
    <property type="protein sequence ID" value="AAL01716.1"/>
    <property type="molecule type" value="Genomic_DNA"/>
</dbReference>
<evidence type="ECO:0000313" key="3">
    <source>
        <dbReference type="EMBL" id="QHN73880.1"/>
    </source>
</evidence>
<dbReference type="Proteomes" id="UP000202667">
    <property type="component" value="Segment"/>
</dbReference>
<sequence>MNNNFQSSSSAEKALVPVGGIVARVDPNDCKLVYFDEDSHDVDSDGWFSWMVHNFYKANTTVIMCRSKYNALKECMSFVQTHMPISELEPLVRTLDALKEKNLGVMRPMHAMGTTYTIGKIVNNSLKKYYFFDYANVRICKSAYGHFMKVSWSKIGDHNLIYQWAMQNSLHKQVTLEFSTLCKLPKDESAIMRRIFKLPVRLNEDIISREEYDKQRIEVEQYTAADFEKVYNGGDNKGEMKEKIMIVGMVINGVKHSKNDSVIHTSGNQTVEGKRYYLAAEPMILIDIVP</sequence>
<evidence type="ECO:0000313" key="2">
    <source>
        <dbReference type="EMBL" id="AAL01716.1"/>
    </source>
</evidence>
<organismHost>
    <name type="scientific">Lepidoptera</name>
    <name type="common">moths &amp; butterflies</name>
    <dbReference type="NCBI Taxonomy" id="7088"/>
</organismHost>
<dbReference type="Pfam" id="PF04786">
    <property type="entry name" value="Baculo_DNA_bind"/>
    <property type="match status" value="1"/>
</dbReference>
<dbReference type="KEGG" id="vg:922140"/>
<accession>Q9IK76</accession>
<reference evidence="3" key="3">
    <citation type="journal article" date="2019" name="Viruses">
        <title>Identification of Loci Associated with Enhanced Virulence in Spodoptera litura Nucleopolyhedrovirus Isolates Using Deep Sequencing.</title>
        <authorList>
            <person name="Zwart M.P."/>
            <person name="Ali G."/>
            <person name="Strien E.A.V."/>
            <person name="Schijlen E.G.W.M."/>
            <person name="Wang M."/>
            <person name="Werf W.V."/>
            <person name="Vlak J.M."/>
        </authorList>
    </citation>
    <scope>NUCLEOTIDE SEQUENCE</scope>
    <source>
        <strain evidence="3">G2</strain>
    </source>
</reference>
<dbReference type="RefSeq" id="NP_258298.1">
    <property type="nucleotide sequence ID" value="NC_003102.1"/>
</dbReference>
<reference evidence="1" key="1">
    <citation type="submission" date="1999-12" db="EMBL/GenBank/DDBJ databases">
        <title>Cloning and sequence analysis of gp37, 39k, vubi, dbp gene and other two ORFs in the EcoRI-D fragment of Spodoptera litura nucleopolyhedrovirus genome.</title>
        <authorList>
            <person name="Li C."/>
            <person name="Pang Y."/>
            <person name="Yan Q."/>
        </authorList>
    </citation>
    <scope>NUCLEOTIDE SEQUENCE</scope>
</reference>
<keyword evidence="4" id="KW-1185">Reference proteome</keyword>
<evidence type="ECO:0000313" key="1">
    <source>
        <dbReference type="EMBL" id="AAF72589.1"/>
    </source>
</evidence>
<dbReference type="OrthoDB" id="23658at10239"/>
<dbReference type="InterPro" id="IPR006871">
    <property type="entry name" value="ssDNA-bd_baculovirus"/>
</dbReference>
<protein>
    <submittedName>
        <fullName evidence="1 2">DNA binding protein</fullName>
    </submittedName>
    <submittedName>
        <fullName evidence="3">Dbp</fullName>
    </submittedName>
</protein>
<organism evidence="1">
    <name type="scientific">Spodoptera litura multicapsid nucleopolyhedrovirus</name>
    <name type="common">SpltMNPV</name>
    <dbReference type="NCBI Taxonomy" id="46242"/>
    <lineage>
        <taxon>Viruses</taxon>
        <taxon>Viruses incertae sedis</taxon>
        <taxon>Naldaviricetes</taxon>
        <taxon>Lefavirales</taxon>
        <taxon>Baculoviridae</taxon>
        <taxon>Alphabaculovirus</taxon>
        <taxon>Alphabaculovirus spliturae</taxon>
    </lineage>
</organism>
<gene>
    <name evidence="1" type="primary">dbp</name>
    <name evidence="3" type="synonym">ORF30</name>
</gene>
<proteinExistence type="predicted"/>